<organism evidence="9 10">
    <name type="scientific">Ramlibacter terrae</name>
    <dbReference type="NCBI Taxonomy" id="2732511"/>
    <lineage>
        <taxon>Bacteria</taxon>
        <taxon>Pseudomonadati</taxon>
        <taxon>Pseudomonadota</taxon>
        <taxon>Betaproteobacteria</taxon>
        <taxon>Burkholderiales</taxon>
        <taxon>Comamonadaceae</taxon>
        <taxon>Ramlibacter</taxon>
    </lineage>
</organism>
<feature type="transmembrane region" description="Helical" evidence="7">
    <location>
        <begin position="266"/>
        <end position="286"/>
    </location>
</feature>
<keyword evidence="3" id="KW-0808">Transferase</keyword>
<dbReference type="InterPro" id="IPR001173">
    <property type="entry name" value="Glyco_trans_2-like"/>
</dbReference>
<dbReference type="InterPro" id="IPR029044">
    <property type="entry name" value="Nucleotide-diphossugar_trans"/>
</dbReference>
<evidence type="ECO:0000256" key="7">
    <source>
        <dbReference type="SAM" id="Phobius"/>
    </source>
</evidence>
<dbReference type="CDD" id="cd04187">
    <property type="entry name" value="DPM1_like_bac"/>
    <property type="match status" value="1"/>
</dbReference>
<keyword evidence="2" id="KW-0328">Glycosyltransferase</keyword>
<dbReference type="PANTHER" id="PTHR48090:SF1">
    <property type="entry name" value="PROPHAGE BACTOPRENOL GLUCOSYL TRANSFERASE HOMOLOG"/>
    <property type="match status" value="1"/>
</dbReference>
<evidence type="ECO:0000256" key="4">
    <source>
        <dbReference type="ARBA" id="ARBA00022692"/>
    </source>
</evidence>
<evidence type="ECO:0000256" key="1">
    <source>
        <dbReference type="ARBA" id="ARBA00004141"/>
    </source>
</evidence>
<gene>
    <name evidence="9" type="ORF">HK414_09740</name>
</gene>
<sequence>MKLSIVATLYRSARYIPEFHARCTKVARELAGDDYEIVLVNDGSPDDSPDVAVKLAETDPNVVVVDLSRNFGHHKAMMTGLEHARGERIFLIDSDLEEEPEWLLLPFARSMEDRKADVVYGRREARKGSWFERWSGEVYYTVFNWLTKIDHPRNIVTARLMSRRYVDALLRYRERELVISCLWVTTGFRQVEHVVKKHATSATTYSLRHKFTHAVNAITSFSEAPLRLIFYVGTVLFTVAMLYALKLVVFRILYSEAVDGWTSVMVSVWVLGGLMISFVGIIGIYLSKVFSETKQRPYTIVRDIHGQSRTHPPREINP</sequence>
<dbReference type="Proteomes" id="UP000500826">
    <property type="component" value="Chromosome"/>
</dbReference>
<dbReference type="Gene3D" id="3.90.550.10">
    <property type="entry name" value="Spore Coat Polysaccharide Biosynthesis Protein SpsA, Chain A"/>
    <property type="match status" value="1"/>
</dbReference>
<evidence type="ECO:0000313" key="10">
    <source>
        <dbReference type="Proteomes" id="UP000500826"/>
    </source>
</evidence>
<evidence type="ECO:0000256" key="3">
    <source>
        <dbReference type="ARBA" id="ARBA00022679"/>
    </source>
</evidence>
<keyword evidence="5 7" id="KW-1133">Transmembrane helix</keyword>
<feature type="domain" description="Glycosyltransferase 2-like" evidence="8">
    <location>
        <begin position="4"/>
        <end position="166"/>
    </location>
</feature>
<keyword evidence="10" id="KW-1185">Reference proteome</keyword>
<evidence type="ECO:0000313" key="9">
    <source>
        <dbReference type="EMBL" id="QJW84076.1"/>
    </source>
</evidence>
<protein>
    <submittedName>
        <fullName evidence="9">Glycosyltransferase family 2 protein</fullName>
    </submittedName>
</protein>
<accession>A0ABX6P505</accession>
<dbReference type="SUPFAM" id="SSF53448">
    <property type="entry name" value="Nucleotide-diphospho-sugar transferases"/>
    <property type="match status" value="1"/>
</dbReference>
<name>A0ABX6P505_9BURK</name>
<evidence type="ECO:0000256" key="5">
    <source>
        <dbReference type="ARBA" id="ARBA00022989"/>
    </source>
</evidence>
<comment type="subcellular location">
    <subcellularLocation>
        <location evidence="1">Membrane</location>
        <topology evidence="1">Multi-pass membrane protein</topology>
    </subcellularLocation>
</comment>
<keyword evidence="4 7" id="KW-0812">Transmembrane</keyword>
<proteinExistence type="predicted"/>
<reference evidence="9 10" key="1">
    <citation type="submission" date="2020-05" db="EMBL/GenBank/DDBJ databases">
        <title>Ramlibacter rhizophilus sp. nov., isolated from rhizosphere soil of national flower Mugunghwa from South Korea.</title>
        <authorList>
            <person name="Zheng-Fei Y."/>
            <person name="Huan T."/>
        </authorList>
    </citation>
    <scope>NUCLEOTIDE SEQUENCE [LARGE SCALE GENOMIC DNA]</scope>
    <source>
        <strain evidence="9 10">H242</strain>
    </source>
</reference>
<dbReference type="PANTHER" id="PTHR48090">
    <property type="entry name" value="UNDECAPRENYL-PHOSPHATE 4-DEOXY-4-FORMAMIDO-L-ARABINOSE TRANSFERASE-RELATED"/>
    <property type="match status" value="1"/>
</dbReference>
<evidence type="ECO:0000256" key="2">
    <source>
        <dbReference type="ARBA" id="ARBA00022676"/>
    </source>
</evidence>
<dbReference type="InterPro" id="IPR050256">
    <property type="entry name" value="Glycosyltransferase_2"/>
</dbReference>
<dbReference type="Pfam" id="PF00535">
    <property type="entry name" value="Glycos_transf_2"/>
    <property type="match status" value="1"/>
</dbReference>
<evidence type="ECO:0000259" key="8">
    <source>
        <dbReference type="Pfam" id="PF00535"/>
    </source>
</evidence>
<dbReference type="EMBL" id="CP053418">
    <property type="protein sequence ID" value="QJW84076.1"/>
    <property type="molecule type" value="Genomic_DNA"/>
</dbReference>
<feature type="transmembrane region" description="Helical" evidence="7">
    <location>
        <begin position="228"/>
        <end position="254"/>
    </location>
</feature>
<evidence type="ECO:0000256" key="6">
    <source>
        <dbReference type="ARBA" id="ARBA00023136"/>
    </source>
</evidence>
<keyword evidence="6 7" id="KW-0472">Membrane</keyword>